<protein>
    <submittedName>
        <fullName evidence="3">Uncharacterized protein</fullName>
    </submittedName>
</protein>
<evidence type="ECO:0000313" key="4">
    <source>
        <dbReference type="Proteomes" id="UP000757232"/>
    </source>
</evidence>
<gene>
    <name evidence="3" type="ORF">A7U60_g4403</name>
</gene>
<feature type="compositionally biased region" description="Polar residues" evidence="2">
    <location>
        <begin position="105"/>
        <end position="114"/>
    </location>
</feature>
<evidence type="ECO:0000313" key="3">
    <source>
        <dbReference type="EMBL" id="OCB88495.1"/>
    </source>
</evidence>
<evidence type="ECO:0000256" key="1">
    <source>
        <dbReference type="SAM" id="Coils"/>
    </source>
</evidence>
<dbReference type="AlphaFoldDB" id="A0A9Q5HYR6"/>
<dbReference type="EMBL" id="LNZH02000178">
    <property type="protein sequence ID" value="OCB88495.1"/>
    <property type="molecule type" value="Genomic_DNA"/>
</dbReference>
<comment type="caution">
    <text evidence="3">The sequence shown here is derived from an EMBL/GenBank/DDBJ whole genome shotgun (WGS) entry which is preliminary data.</text>
</comment>
<accession>A0A9Q5HYR6</accession>
<reference evidence="3" key="1">
    <citation type="submission" date="2016-06" db="EMBL/GenBank/DDBJ databases">
        <title>Draft Genome sequence of the fungus Inonotus baumii.</title>
        <authorList>
            <person name="Zhu H."/>
            <person name="Lin W."/>
        </authorList>
    </citation>
    <scope>NUCLEOTIDE SEQUENCE</scope>
    <source>
        <strain evidence="3">821</strain>
    </source>
</reference>
<evidence type="ECO:0000256" key="2">
    <source>
        <dbReference type="SAM" id="MobiDB-lite"/>
    </source>
</evidence>
<sequence length="422" mass="47746">MQNAVWSLRDSTLHHVMFGCCTVKSKQRSKLLSNRTRQTYRLSQSVSLPVTYKIAKGKRLSYPSCLTSRERPHYWNMFYSAGNASASSGRTERASKRRGGHHNRNSAQGATGNESVLPGRSKAHTPNAPSERVELSHTSAGRIPDKRKEEELLNETKSIADELYMEYIVPLTKYHCFVRLRAEVIGCLKAQQDAESSSRYVEEVKESVKAAQREAKGGRSTGMGTTEAGQVGATFEDLKKAQHHKTEADLAQNAAFKSLHKAHLEVVKHNENGFGAGGKSQDKSDLAIEEFSRIVFLAVTKSPIFYSIEVLSILNHAVGALDKLRDTYSRKDILRLKSEIEQLIKKHRQLQRQEQSNKQGIRDLEQHHLEVEKLHETAKKIRDQELKDSSKRIERYNLKDVLDSQMADLKVLEKSLPEDKIE</sequence>
<feature type="region of interest" description="Disordered" evidence="2">
    <location>
        <begin position="84"/>
        <end position="149"/>
    </location>
</feature>
<keyword evidence="1" id="KW-0175">Coiled coil</keyword>
<keyword evidence="4" id="KW-1185">Reference proteome</keyword>
<dbReference type="Proteomes" id="UP000757232">
    <property type="component" value="Unassembled WGS sequence"/>
</dbReference>
<organism evidence="3 4">
    <name type="scientific">Sanghuangporus baumii</name>
    <name type="common">Phellinus baumii</name>
    <dbReference type="NCBI Taxonomy" id="108892"/>
    <lineage>
        <taxon>Eukaryota</taxon>
        <taxon>Fungi</taxon>
        <taxon>Dikarya</taxon>
        <taxon>Basidiomycota</taxon>
        <taxon>Agaricomycotina</taxon>
        <taxon>Agaricomycetes</taxon>
        <taxon>Hymenochaetales</taxon>
        <taxon>Hymenochaetaceae</taxon>
        <taxon>Sanghuangporus</taxon>
    </lineage>
</organism>
<feature type="compositionally biased region" description="Basic residues" evidence="2">
    <location>
        <begin position="95"/>
        <end position="104"/>
    </location>
</feature>
<feature type="coiled-coil region" evidence="1">
    <location>
        <begin position="333"/>
        <end position="384"/>
    </location>
</feature>
<proteinExistence type="predicted"/>
<name>A0A9Q5HYR6_SANBA</name>